<proteinExistence type="predicted"/>
<organism evidence="2 3">
    <name type="scientific">Sorghum bicolor</name>
    <name type="common">Sorghum</name>
    <name type="synonym">Sorghum vulgare</name>
    <dbReference type="NCBI Taxonomy" id="4558"/>
    <lineage>
        <taxon>Eukaryota</taxon>
        <taxon>Viridiplantae</taxon>
        <taxon>Streptophyta</taxon>
        <taxon>Embryophyta</taxon>
        <taxon>Tracheophyta</taxon>
        <taxon>Spermatophyta</taxon>
        <taxon>Magnoliopsida</taxon>
        <taxon>Liliopsida</taxon>
        <taxon>Poales</taxon>
        <taxon>Poaceae</taxon>
        <taxon>PACMAD clade</taxon>
        <taxon>Panicoideae</taxon>
        <taxon>Andropogonodae</taxon>
        <taxon>Andropogoneae</taxon>
        <taxon>Sorghinae</taxon>
        <taxon>Sorghum</taxon>
    </lineage>
</organism>
<keyword evidence="3" id="KW-1185">Reference proteome</keyword>
<evidence type="ECO:0000256" key="1">
    <source>
        <dbReference type="SAM" id="MobiDB-lite"/>
    </source>
</evidence>
<evidence type="ECO:0000313" key="3">
    <source>
        <dbReference type="Proteomes" id="UP000000768"/>
    </source>
</evidence>
<reference evidence="2 3" key="1">
    <citation type="journal article" date="2009" name="Nature">
        <title>The Sorghum bicolor genome and the diversification of grasses.</title>
        <authorList>
            <person name="Paterson A.H."/>
            <person name="Bowers J.E."/>
            <person name="Bruggmann R."/>
            <person name="Dubchak I."/>
            <person name="Grimwood J."/>
            <person name="Gundlach H."/>
            <person name="Haberer G."/>
            <person name="Hellsten U."/>
            <person name="Mitros T."/>
            <person name="Poliakov A."/>
            <person name="Schmutz J."/>
            <person name="Spannagl M."/>
            <person name="Tang H."/>
            <person name="Wang X."/>
            <person name="Wicker T."/>
            <person name="Bharti A.K."/>
            <person name="Chapman J."/>
            <person name="Feltus F.A."/>
            <person name="Gowik U."/>
            <person name="Grigoriev I.V."/>
            <person name="Lyons E."/>
            <person name="Maher C.A."/>
            <person name="Martis M."/>
            <person name="Narechania A."/>
            <person name="Otillar R.P."/>
            <person name="Penning B.W."/>
            <person name="Salamov A.A."/>
            <person name="Wang Y."/>
            <person name="Zhang L."/>
            <person name="Carpita N.C."/>
            <person name="Freeling M."/>
            <person name="Gingle A.R."/>
            <person name="Hash C.T."/>
            <person name="Keller B."/>
            <person name="Klein P."/>
            <person name="Kresovich S."/>
            <person name="McCann M.C."/>
            <person name="Ming R."/>
            <person name="Peterson D.G."/>
            <person name="Mehboob-ur-Rahman"/>
            <person name="Ware D."/>
            <person name="Westhoff P."/>
            <person name="Mayer K.F."/>
            <person name="Messing J."/>
            <person name="Rokhsar D.S."/>
        </authorList>
    </citation>
    <scope>NUCLEOTIDE SEQUENCE [LARGE SCALE GENOMIC DNA]</scope>
    <source>
        <strain evidence="3">cv. BTx623</strain>
    </source>
</reference>
<name>A0A1W0W3H1_SORBI</name>
<dbReference type="Gramene" id="OQU88916">
    <property type="protein sequence ID" value="OQU88916"/>
    <property type="gene ID" value="SORBI_3002G121201"/>
</dbReference>
<gene>
    <name evidence="2" type="ORF">SORBI_3002G121201</name>
</gene>
<dbReference type="Proteomes" id="UP000000768">
    <property type="component" value="Chromosome 2"/>
</dbReference>
<reference evidence="3" key="2">
    <citation type="journal article" date="2018" name="Plant J.">
        <title>The Sorghum bicolor reference genome: improved assembly, gene annotations, a transcriptome atlas, and signatures of genome organization.</title>
        <authorList>
            <person name="McCormick R.F."/>
            <person name="Truong S.K."/>
            <person name="Sreedasyam A."/>
            <person name="Jenkins J."/>
            <person name="Shu S."/>
            <person name="Sims D."/>
            <person name="Kennedy M."/>
            <person name="Amirebrahimi M."/>
            <person name="Weers B.D."/>
            <person name="McKinley B."/>
            <person name="Mattison A."/>
            <person name="Morishige D.T."/>
            <person name="Grimwood J."/>
            <person name="Schmutz J."/>
            <person name="Mullet J.E."/>
        </authorList>
    </citation>
    <scope>NUCLEOTIDE SEQUENCE [LARGE SCALE GENOMIC DNA]</scope>
    <source>
        <strain evidence="3">cv. BTx623</strain>
    </source>
</reference>
<accession>A0A1W0W3H1</accession>
<dbReference type="InParanoid" id="A0A1W0W3H1"/>
<protein>
    <submittedName>
        <fullName evidence="2">Uncharacterized protein</fullName>
    </submittedName>
</protein>
<feature type="region of interest" description="Disordered" evidence="1">
    <location>
        <begin position="75"/>
        <end position="108"/>
    </location>
</feature>
<dbReference type="AlphaFoldDB" id="A0A1W0W3H1"/>
<evidence type="ECO:0000313" key="2">
    <source>
        <dbReference type="EMBL" id="OQU88916.1"/>
    </source>
</evidence>
<sequence>MAELALARAADSCPPMAELVAWRTQDGAVDSRRGISSRPPATELVPAAWRSSRLPAWPTCASLVVTDLLAPTPEELAMDGGEARESRRDLAPRGESRRWMMENHDHAG</sequence>
<dbReference type="EMBL" id="CM000761">
    <property type="protein sequence ID" value="OQU88916.1"/>
    <property type="molecule type" value="Genomic_DNA"/>
</dbReference>
<feature type="compositionally biased region" description="Basic and acidic residues" evidence="1">
    <location>
        <begin position="81"/>
        <end position="108"/>
    </location>
</feature>